<keyword evidence="2" id="KW-0812">Transmembrane</keyword>
<dbReference type="RefSeq" id="WP_080981886.1">
    <property type="nucleotide sequence ID" value="NZ_BCNU01000011.1"/>
</dbReference>
<keyword evidence="5" id="KW-0813">Transport</keyword>
<gene>
    <name evidence="8" type="ORF">CO711_21335</name>
</gene>
<reference evidence="9" key="1">
    <citation type="submission" date="2017-09" db="EMBL/GenBank/DDBJ databases">
        <title>FDA dAtabase for Regulatory Grade micrObial Sequences (FDA-ARGOS): Supporting development and validation of Infectious Disease Dx tests.</title>
        <authorList>
            <person name="Minogue T."/>
            <person name="Wolcott M."/>
            <person name="Wasieloski L."/>
            <person name="Aguilar W."/>
            <person name="Moore D."/>
            <person name="Tallon L.J."/>
            <person name="Sadzewicz L."/>
            <person name="Ott S."/>
            <person name="Zhao X."/>
            <person name="Nagaraj S."/>
            <person name="Vavikolanu K."/>
            <person name="Aluvathingal J."/>
            <person name="Nadendla S."/>
            <person name="Sichtig H."/>
        </authorList>
    </citation>
    <scope>NUCLEOTIDE SEQUENCE [LARGE SCALE GENOMIC DNA]</scope>
    <source>
        <strain evidence="9">FDAARGOS_388</strain>
    </source>
</reference>
<evidence type="ECO:0000256" key="4">
    <source>
        <dbReference type="ARBA" id="ARBA00023136"/>
    </source>
</evidence>
<dbReference type="EMBL" id="CP023520">
    <property type="protein sequence ID" value="ATF79963.1"/>
    <property type="molecule type" value="Genomic_DNA"/>
</dbReference>
<feature type="signal peptide" evidence="6">
    <location>
        <begin position="1"/>
        <end position="27"/>
    </location>
</feature>
<comment type="function">
    <text evidence="5">Interacts with outer membrane receptor proteins that carry out high-affinity binding and energy dependent uptake into the periplasmic space of specific substrates. It could act to transduce energy from the cytoplasmic membrane to specific energy-requiring processes in the outer membrane, resulting in the release into the periplasm of ligands bound by these outer membrane proteins.</text>
</comment>
<keyword evidence="5" id="KW-0735">Signal-anchor</keyword>
<keyword evidence="5" id="KW-0653">Protein transport</keyword>
<organism evidence="8 9">
    <name type="scientific">Burkholderia cepacia</name>
    <name type="common">Pseudomonas cepacia</name>
    <dbReference type="NCBI Taxonomy" id="292"/>
    <lineage>
        <taxon>Bacteria</taxon>
        <taxon>Pseudomonadati</taxon>
        <taxon>Pseudomonadota</taxon>
        <taxon>Betaproteobacteria</taxon>
        <taxon>Burkholderiales</taxon>
        <taxon>Burkholderiaceae</taxon>
        <taxon>Burkholderia</taxon>
        <taxon>Burkholderia cepacia complex</taxon>
    </lineage>
</organism>
<name>A0ABM6NYG5_BURCE</name>
<proteinExistence type="inferred from homology"/>
<keyword evidence="5" id="KW-1003">Cell membrane</keyword>
<dbReference type="Proteomes" id="UP000218103">
    <property type="component" value="Chromosome 3"/>
</dbReference>
<evidence type="ECO:0000256" key="1">
    <source>
        <dbReference type="ARBA" id="ARBA00004167"/>
    </source>
</evidence>
<comment type="similarity">
    <text evidence="5">Belongs to the TonB family.</text>
</comment>
<dbReference type="InterPro" id="IPR037682">
    <property type="entry name" value="TonB_C"/>
</dbReference>
<evidence type="ECO:0000313" key="8">
    <source>
        <dbReference type="EMBL" id="ATF79963.1"/>
    </source>
</evidence>
<keyword evidence="4" id="KW-0472">Membrane</keyword>
<keyword evidence="9" id="KW-1185">Reference proteome</keyword>
<dbReference type="SUPFAM" id="SSF74653">
    <property type="entry name" value="TolA/TonB C-terminal domain"/>
    <property type="match status" value="1"/>
</dbReference>
<dbReference type="Pfam" id="PF03544">
    <property type="entry name" value="TonB_C"/>
    <property type="match status" value="1"/>
</dbReference>
<keyword evidence="6" id="KW-0732">Signal</keyword>
<dbReference type="PRINTS" id="PR01374">
    <property type="entry name" value="TONBPROTEIN"/>
</dbReference>
<feature type="chain" id="PRO_5045389836" description="Protein TonB" evidence="6">
    <location>
        <begin position="28"/>
        <end position="129"/>
    </location>
</feature>
<evidence type="ECO:0000256" key="2">
    <source>
        <dbReference type="ARBA" id="ARBA00022692"/>
    </source>
</evidence>
<dbReference type="PROSITE" id="PS52015">
    <property type="entry name" value="TONB_CTD"/>
    <property type="match status" value="1"/>
</dbReference>
<evidence type="ECO:0000259" key="7">
    <source>
        <dbReference type="PROSITE" id="PS52015"/>
    </source>
</evidence>
<comment type="subcellular location">
    <subcellularLocation>
        <location evidence="5">Cell inner membrane</location>
        <topology evidence="5">Single-pass membrane protein</topology>
        <orientation evidence="5">Periplasmic side</orientation>
    </subcellularLocation>
    <subcellularLocation>
        <location evidence="1">Membrane</location>
        <topology evidence="1">Single-pass membrane protein</topology>
    </subcellularLocation>
</comment>
<dbReference type="InterPro" id="IPR006260">
    <property type="entry name" value="TonB/TolA_C"/>
</dbReference>
<keyword evidence="3" id="KW-1133">Transmembrane helix</keyword>
<accession>A0ABM6NYG5</accession>
<dbReference type="InterPro" id="IPR003538">
    <property type="entry name" value="TonB"/>
</dbReference>
<evidence type="ECO:0000256" key="3">
    <source>
        <dbReference type="ARBA" id="ARBA00022989"/>
    </source>
</evidence>
<evidence type="ECO:0000256" key="5">
    <source>
        <dbReference type="RuleBase" id="RU362123"/>
    </source>
</evidence>
<dbReference type="Gene3D" id="3.30.1150.10">
    <property type="match status" value="1"/>
</dbReference>
<keyword evidence="5" id="KW-0997">Cell inner membrane</keyword>
<dbReference type="NCBIfam" id="TIGR01352">
    <property type="entry name" value="tonB_Cterm"/>
    <property type="match status" value="1"/>
</dbReference>
<evidence type="ECO:0000313" key="9">
    <source>
        <dbReference type="Proteomes" id="UP000218103"/>
    </source>
</evidence>
<sequence>MRKIKLLPILRHGATACLSCSALSAFAVTPEALVSSVAAPDVAHQATCNLVRPDYPNEARRAHESGTVKLRFEISVNGQVENVTVVESTGYACLNDSAKAALLASRCTRYHDADGKPLRSVTTIRLAFQ</sequence>
<feature type="domain" description="TonB C-terminal" evidence="7">
    <location>
        <begin position="40"/>
        <end position="129"/>
    </location>
</feature>
<evidence type="ECO:0000256" key="6">
    <source>
        <dbReference type="SAM" id="SignalP"/>
    </source>
</evidence>
<protein>
    <recommendedName>
        <fullName evidence="5">Protein TonB</fullName>
    </recommendedName>
</protein>